<dbReference type="AlphaFoldDB" id="A0A7R9J4C6"/>
<accession>A0A7R9J4C6</accession>
<dbReference type="EMBL" id="OE181069">
    <property type="protein sequence ID" value="CAD7572508.1"/>
    <property type="molecule type" value="Genomic_DNA"/>
</dbReference>
<sequence length="102" mass="11080">MRLVAYPSRGRGAVALVGVAMMSRDGPRMRARRKNSAVVTLSSVADGGGQELSWQPNRSVTRRTARIARCPKSQVDRTKRDGEVSMLVPLELSSICLSPLAK</sequence>
<name>A0A7R9J4C6_TIMCA</name>
<gene>
    <name evidence="1" type="ORF">TCMB3V08_LOCUS5154</name>
</gene>
<proteinExistence type="predicted"/>
<protein>
    <submittedName>
        <fullName evidence="1">(California timema) hypothetical protein</fullName>
    </submittedName>
</protein>
<reference evidence="1" key="1">
    <citation type="submission" date="2020-11" db="EMBL/GenBank/DDBJ databases">
        <authorList>
            <person name="Tran Van P."/>
        </authorList>
    </citation>
    <scope>NUCLEOTIDE SEQUENCE</scope>
</reference>
<organism evidence="1">
    <name type="scientific">Timema californicum</name>
    <name type="common">California timema</name>
    <name type="synonym">Walking stick</name>
    <dbReference type="NCBI Taxonomy" id="61474"/>
    <lineage>
        <taxon>Eukaryota</taxon>
        <taxon>Metazoa</taxon>
        <taxon>Ecdysozoa</taxon>
        <taxon>Arthropoda</taxon>
        <taxon>Hexapoda</taxon>
        <taxon>Insecta</taxon>
        <taxon>Pterygota</taxon>
        <taxon>Neoptera</taxon>
        <taxon>Polyneoptera</taxon>
        <taxon>Phasmatodea</taxon>
        <taxon>Timematodea</taxon>
        <taxon>Timematoidea</taxon>
        <taxon>Timematidae</taxon>
        <taxon>Timema</taxon>
    </lineage>
</organism>
<evidence type="ECO:0000313" key="1">
    <source>
        <dbReference type="EMBL" id="CAD7572508.1"/>
    </source>
</evidence>